<dbReference type="Proteomes" id="UP001556692">
    <property type="component" value="Unassembled WGS sequence"/>
</dbReference>
<dbReference type="EMBL" id="JBDPGJ010000001">
    <property type="protein sequence ID" value="MEX0405223.1"/>
    <property type="molecule type" value="Genomic_DNA"/>
</dbReference>
<keyword evidence="1" id="KW-0732">Signal</keyword>
<accession>A0ABV3SEQ1</accession>
<dbReference type="Gene3D" id="2.60.120.10">
    <property type="entry name" value="Jelly Rolls"/>
    <property type="match status" value="1"/>
</dbReference>
<proteinExistence type="predicted"/>
<reference evidence="3 4" key="1">
    <citation type="submission" date="2024-05" db="EMBL/GenBank/DDBJ databases">
        <authorList>
            <person name="Jiang F."/>
        </authorList>
    </citation>
    <scope>NUCLEOTIDE SEQUENCE [LARGE SCALE GENOMIC DNA]</scope>
    <source>
        <strain evidence="3 4">LZ166</strain>
    </source>
</reference>
<dbReference type="CDD" id="cd02236">
    <property type="entry name" value="cupin_CV2614-like"/>
    <property type="match status" value="1"/>
</dbReference>
<protein>
    <submittedName>
        <fullName evidence="3">Cupin domain-containing protein</fullName>
    </submittedName>
</protein>
<evidence type="ECO:0000313" key="3">
    <source>
        <dbReference type="EMBL" id="MEX0405223.1"/>
    </source>
</evidence>
<gene>
    <name evidence="3" type="ORF">ABGN05_06050</name>
</gene>
<organism evidence="3 4">
    <name type="scientific">Aquibium pacificus</name>
    <dbReference type="NCBI Taxonomy" id="3153579"/>
    <lineage>
        <taxon>Bacteria</taxon>
        <taxon>Pseudomonadati</taxon>
        <taxon>Pseudomonadota</taxon>
        <taxon>Alphaproteobacteria</taxon>
        <taxon>Hyphomicrobiales</taxon>
        <taxon>Phyllobacteriaceae</taxon>
        <taxon>Aquibium</taxon>
    </lineage>
</organism>
<dbReference type="InterPro" id="IPR013096">
    <property type="entry name" value="Cupin_2"/>
</dbReference>
<dbReference type="RefSeq" id="WP_367953062.1">
    <property type="nucleotide sequence ID" value="NZ_JBDPGJ010000001.1"/>
</dbReference>
<evidence type="ECO:0000313" key="4">
    <source>
        <dbReference type="Proteomes" id="UP001556692"/>
    </source>
</evidence>
<feature type="domain" description="Cupin type-2" evidence="2">
    <location>
        <begin position="65"/>
        <end position="134"/>
    </location>
</feature>
<comment type="caution">
    <text evidence="3">The sequence shown here is derived from an EMBL/GenBank/DDBJ whole genome shotgun (WGS) entry which is preliminary data.</text>
</comment>
<evidence type="ECO:0000259" key="2">
    <source>
        <dbReference type="Pfam" id="PF07883"/>
    </source>
</evidence>
<name>A0ABV3SEQ1_9HYPH</name>
<dbReference type="Pfam" id="PF07883">
    <property type="entry name" value="Cupin_2"/>
    <property type="match status" value="1"/>
</dbReference>
<feature type="signal peptide" evidence="1">
    <location>
        <begin position="1"/>
        <end position="19"/>
    </location>
</feature>
<keyword evidence="4" id="KW-1185">Reference proteome</keyword>
<evidence type="ECO:0000256" key="1">
    <source>
        <dbReference type="SAM" id="SignalP"/>
    </source>
</evidence>
<sequence length="152" mass="16112">MRTILKTVGAIVLAGAALAAGHAAFALDDTARQPVVVTPIASTNLTAAGQPIMLPQKDARVIASLFEIAPGATLPVHKHPYQRYGYMLEGELLVTNVETGAKTTYRAGDFIVEMLDIWHQGVAVGPGAVRLVVIDQVEGDVQNTLLRSKTTP</sequence>
<feature type="chain" id="PRO_5046043559" evidence="1">
    <location>
        <begin position="20"/>
        <end position="152"/>
    </location>
</feature>
<dbReference type="SUPFAM" id="SSF51182">
    <property type="entry name" value="RmlC-like cupins"/>
    <property type="match status" value="1"/>
</dbReference>
<dbReference type="InterPro" id="IPR014710">
    <property type="entry name" value="RmlC-like_jellyroll"/>
</dbReference>
<dbReference type="InterPro" id="IPR011051">
    <property type="entry name" value="RmlC_Cupin_sf"/>
</dbReference>